<proteinExistence type="predicted"/>
<reference evidence="1 2" key="1">
    <citation type="journal article" date="2016" name="Nat. Commun.">
        <title>Thousands of microbial genomes shed light on interconnected biogeochemical processes in an aquifer system.</title>
        <authorList>
            <person name="Anantharaman K."/>
            <person name="Brown C.T."/>
            <person name="Hug L.A."/>
            <person name="Sharon I."/>
            <person name="Castelle C.J."/>
            <person name="Probst A.J."/>
            <person name="Thomas B.C."/>
            <person name="Singh A."/>
            <person name="Wilkins M.J."/>
            <person name="Karaoz U."/>
            <person name="Brodie E.L."/>
            <person name="Williams K.H."/>
            <person name="Hubbard S.S."/>
            <person name="Banfield J.F."/>
        </authorList>
    </citation>
    <scope>NUCLEOTIDE SEQUENCE [LARGE SCALE GENOMIC DNA]</scope>
</reference>
<evidence type="ECO:0000313" key="2">
    <source>
        <dbReference type="Proteomes" id="UP000178577"/>
    </source>
</evidence>
<sequence>MKSPVNVKDRVMDISVNLARVANWAADSYEQKEKLINFFLEQTEGYIKEVRQSKVSEDFEPVLAKFIREFKRLKSAKIQKNKNDWAEKAMTWGNILTHTAKLA</sequence>
<accession>A0A1F5G5L6</accession>
<evidence type="ECO:0008006" key="3">
    <source>
        <dbReference type="Google" id="ProtNLM"/>
    </source>
</evidence>
<dbReference type="AlphaFoldDB" id="A0A1F5G5L6"/>
<organism evidence="1 2">
    <name type="scientific">Candidatus Curtissbacteria bacterium RIFCSPHIGHO2_01_FULL_40_12</name>
    <dbReference type="NCBI Taxonomy" id="1797710"/>
    <lineage>
        <taxon>Bacteria</taxon>
        <taxon>Candidatus Curtissiibacteriota</taxon>
    </lineage>
</organism>
<evidence type="ECO:0000313" key="1">
    <source>
        <dbReference type="EMBL" id="OGD87138.1"/>
    </source>
</evidence>
<gene>
    <name evidence="1" type="ORF">A2693_01350</name>
</gene>
<dbReference type="EMBL" id="MFAY01000064">
    <property type="protein sequence ID" value="OGD87138.1"/>
    <property type="molecule type" value="Genomic_DNA"/>
</dbReference>
<dbReference type="Proteomes" id="UP000178577">
    <property type="component" value="Unassembled WGS sequence"/>
</dbReference>
<comment type="caution">
    <text evidence="1">The sequence shown here is derived from an EMBL/GenBank/DDBJ whole genome shotgun (WGS) entry which is preliminary data.</text>
</comment>
<protein>
    <recommendedName>
        <fullName evidence="3">CRISPR type III A-associated protein Csm2</fullName>
    </recommendedName>
</protein>
<name>A0A1F5G5L6_9BACT</name>